<dbReference type="Pfam" id="PF00196">
    <property type="entry name" value="GerE"/>
    <property type="match status" value="1"/>
</dbReference>
<keyword evidence="10" id="KW-1185">Reference proteome</keyword>
<dbReference type="OrthoDB" id="9782655at2"/>
<keyword evidence="4" id="KW-0238">DNA-binding</keyword>
<reference evidence="9 10" key="1">
    <citation type="submission" date="2019-01" db="EMBL/GenBank/DDBJ databases">
        <authorList>
            <person name="Chen W.-M."/>
        </authorList>
    </citation>
    <scope>NUCLEOTIDE SEQUENCE [LARGE SCALE GENOMIC DNA]</scope>
    <source>
        <strain evidence="9 10">CCP-7</strain>
    </source>
</reference>
<dbReference type="InterPro" id="IPR001789">
    <property type="entry name" value="Sig_transdc_resp-reg_receiver"/>
</dbReference>
<feature type="modified residue" description="4-aspartylphosphate" evidence="6">
    <location>
        <position position="75"/>
    </location>
</feature>
<gene>
    <name evidence="9" type="ORF">EOD43_15525</name>
</gene>
<feature type="domain" description="HTH luxR-type" evidence="7">
    <location>
        <begin position="156"/>
        <end position="221"/>
    </location>
</feature>
<name>A0A437M0U1_9SPHN</name>
<evidence type="ECO:0000256" key="6">
    <source>
        <dbReference type="PROSITE-ProRule" id="PRU00169"/>
    </source>
</evidence>
<dbReference type="GO" id="GO:0006355">
    <property type="term" value="P:regulation of DNA-templated transcription"/>
    <property type="evidence" value="ECO:0007669"/>
    <property type="project" value="InterPro"/>
</dbReference>
<keyword evidence="5" id="KW-0804">Transcription</keyword>
<evidence type="ECO:0000256" key="4">
    <source>
        <dbReference type="ARBA" id="ARBA00023125"/>
    </source>
</evidence>
<proteinExistence type="predicted"/>
<dbReference type="AlphaFoldDB" id="A0A437M0U1"/>
<keyword evidence="3" id="KW-0805">Transcription regulation</keyword>
<dbReference type="FunFam" id="3.40.50.2300:FF:000018">
    <property type="entry name" value="DNA-binding transcriptional regulator NtrC"/>
    <property type="match status" value="1"/>
</dbReference>
<dbReference type="PROSITE" id="PS50043">
    <property type="entry name" value="HTH_LUXR_2"/>
    <property type="match status" value="1"/>
</dbReference>
<evidence type="ECO:0000259" key="7">
    <source>
        <dbReference type="PROSITE" id="PS50043"/>
    </source>
</evidence>
<dbReference type="InterPro" id="IPR011006">
    <property type="entry name" value="CheY-like_superfamily"/>
</dbReference>
<feature type="domain" description="Response regulatory" evidence="8">
    <location>
        <begin position="26"/>
        <end position="140"/>
    </location>
</feature>
<dbReference type="Proteomes" id="UP000282971">
    <property type="component" value="Unassembled WGS sequence"/>
</dbReference>
<accession>A0A437M0U1</accession>
<dbReference type="InterPro" id="IPR000792">
    <property type="entry name" value="Tscrpt_reg_LuxR_C"/>
</dbReference>
<evidence type="ECO:0000259" key="8">
    <source>
        <dbReference type="PROSITE" id="PS50110"/>
    </source>
</evidence>
<protein>
    <submittedName>
        <fullName evidence="9">Response regulator transcription factor</fullName>
    </submittedName>
</protein>
<dbReference type="Gene3D" id="3.40.50.2300">
    <property type="match status" value="1"/>
</dbReference>
<dbReference type="SUPFAM" id="SSF52172">
    <property type="entry name" value="CheY-like"/>
    <property type="match status" value="1"/>
</dbReference>
<organism evidence="9 10">
    <name type="scientific">Sphingomonas crocodyli</name>
    <dbReference type="NCBI Taxonomy" id="1979270"/>
    <lineage>
        <taxon>Bacteria</taxon>
        <taxon>Pseudomonadati</taxon>
        <taxon>Pseudomonadota</taxon>
        <taxon>Alphaproteobacteria</taxon>
        <taxon>Sphingomonadales</taxon>
        <taxon>Sphingomonadaceae</taxon>
        <taxon>Sphingomonas</taxon>
    </lineage>
</organism>
<dbReference type="GO" id="GO:0000160">
    <property type="term" value="P:phosphorelay signal transduction system"/>
    <property type="evidence" value="ECO:0007669"/>
    <property type="project" value="UniProtKB-KW"/>
</dbReference>
<keyword evidence="1 6" id="KW-0597">Phosphoprotein</keyword>
<dbReference type="SMART" id="SM00448">
    <property type="entry name" value="REC"/>
    <property type="match status" value="1"/>
</dbReference>
<dbReference type="EMBL" id="SACN01000002">
    <property type="protein sequence ID" value="RVT91329.1"/>
    <property type="molecule type" value="Genomic_DNA"/>
</dbReference>
<dbReference type="Pfam" id="PF00072">
    <property type="entry name" value="Response_reg"/>
    <property type="match status" value="1"/>
</dbReference>
<dbReference type="GO" id="GO:0003677">
    <property type="term" value="F:DNA binding"/>
    <property type="evidence" value="ECO:0007669"/>
    <property type="project" value="UniProtKB-KW"/>
</dbReference>
<evidence type="ECO:0000256" key="3">
    <source>
        <dbReference type="ARBA" id="ARBA00023015"/>
    </source>
</evidence>
<dbReference type="InterPro" id="IPR036388">
    <property type="entry name" value="WH-like_DNA-bd_sf"/>
</dbReference>
<evidence type="ECO:0000256" key="2">
    <source>
        <dbReference type="ARBA" id="ARBA00023012"/>
    </source>
</evidence>
<dbReference type="SMART" id="SM00421">
    <property type="entry name" value="HTH_LUXR"/>
    <property type="match status" value="1"/>
</dbReference>
<dbReference type="CDD" id="cd06170">
    <property type="entry name" value="LuxR_C_like"/>
    <property type="match status" value="1"/>
</dbReference>
<evidence type="ECO:0000313" key="10">
    <source>
        <dbReference type="Proteomes" id="UP000282971"/>
    </source>
</evidence>
<evidence type="ECO:0000256" key="5">
    <source>
        <dbReference type="ARBA" id="ARBA00023163"/>
    </source>
</evidence>
<dbReference type="Gene3D" id="1.10.10.10">
    <property type="entry name" value="Winged helix-like DNA-binding domain superfamily/Winged helix DNA-binding domain"/>
    <property type="match status" value="1"/>
</dbReference>
<evidence type="ECO:0000313" key="9">
    <source>
        <dbReference type="EMBL" id="RVT91329.1"/>
    </source>
</evidence>
<dbReference type="PRINTS" id="PR00038">
    <property type="entry name" value="HTHLUXR"/>
</dbReference>
<dbReference type="PROSITE" id="PS50110">
    <property type="entry name" value="RESPONSE_REGULATORY"/>
    <property type="match status" value="1"/>
</dbReference>
<evidence type="ECO:0000256" key="1">
    <source>
        <dbReference type="ARBA" id="ARBA00022553"/>
    </source>
</evidence>
<comment type="caution">
    <text evidence="9">The sequence shown here is derived from an EMBL/GenBank/DDBJ whole genome shotgun (WGS) entry which is preliminary data.</text>
</comment>
<sequence length="226" mass="24754">MPAPRETPIVSHLGAVDPDRFEPAATVHVIDDDPSMRRAISALLRSAGVASCTYESCAEFLRADRPDGLACLMLDVRLPGMSGLDFQAQLAAQGIDLPVVMITGHGDVPMSVQAMKAGAVDFLTKPFRDQDLLDAVNAAIDRHRTWRLTHARTSDLLSRYASLSTREKQVMELVTTGRLNKQAAFDLGLSEITVKLYRASAMKKMKARTLADFVRMAERLQVGAED</sequence>
<dbReference type="PANTHER" id="PTHR44688">
    <property type="entry name" value="DNA-BINDING TRANSCRIPTIONAL ACTIVATOR DEVR_DOSR"/>
    <property type="match status" value="1"/>
</dbReference>
<keyword evidence="2" id="KW-0902">Two-component regulatory system</keyword>
<dbReference type="PANTHER" id="PTHR44688:SF16">
    <property type="entry name" value="DNA-BINDING TRANSCRIPTIONAL ACTIVATOR DEVR_DOSR"/>
    <property type="match status" value="1"/>
</dbReference>
<dbReference type="CDD" id="cd17537">
    <property type="entry name" value="REC_FixJ"/>
    <property type="match status" value="1"/>
</dbReference>